<evidence type="ECO:0000313" key="3">
    <source>
        <dbReference type="Proteomes" id="UP001463665"/>
    </source>
</evidence>
<dbReference type="EMBL" id="CP154834">
    <property type="protein sequence ID" value="XAO74371.1"/>
    <property type="molecule type" value="Genomic_DNA"/>
</dbReference>
<sequence>MKKLSVLFCFIFSVFAFSQSDIYFGKKKLVSAEIILENGTAKKDFSRISSPRDFIIPICNPLAVLRNY</sequence>
<dbReference type="AlphaFoldDB" id="A0AAU6WP21"/>
<feature type="chain" id="PRO_5043828857" evidence="1">
    <location>
        <begin position="19"/>
        <end position="68"/>
    </location>
</feature>
<reference evidence="2 3" key="1">
    <citation type="submission" date="2024-04" db="EMBL/GenBank/DDBJ databases">
        <title>Genome sequencing and assembly of rice foliar adapted Chryseobacterium endophyticum OsEnb-ALM-A6.</title>
        <authorList>
            <person name="Kumar S."/>
            <person name="Javed M."/>
            <person name="Chouhan V."/>
            <person name="Charishma K."/>
            <person name="Patel A."/>
            <person name="Kumar M."/>
            <person name="Sahu K.P."/>
            <person name="Kumar A."/>
        </authorList>
    </citation>
    <scope>NUCLEOTIDE SEQUENCE [LARGE SCALE GENOMIC DNA]</scope>
    <source>
        <strain evidence="2 3">OsEnb-ALM-A6</strain>
    </source>
</reference>
<feature type="signal peptide" evidence="1">
    <location>
        <begin position="1"/>
        <end position="18"/>
    </location>
</feature>
<evidence type="ECO:0000256" key="1">
    <source>
        <dbReference type="SAM" id="SignalP"/>
    </source>
</evidence>
<dbReference type="Proteomes" id="UP001463665">
    <property type="component" value="Chromosome"/>
</dbReference>
<keyword evidence="3" id="KW-1185">Reference proteome</keyword>
<gene>
    <name evidence="2" type="ORF">AAFP95_22695</name>
</gene>
<name>A0AAU6WP21_9FLAO</name>
<keyword evidence="1" id="KW-0732">Signal</keyword>
<accession>A0AAU6WP21</accession>
<proteinExistence type="predicted"/>
<evidence type="ECO:0000313" key="2">
    <source>
        <dbReference type="EMBL" id="XAO74371.1"/>
    </source>
</evidence>
<organism evidence="2 3">
    <name type="scientific">Chryseobacterium endophyticum</name>
    <dbReference type="NCBI Taxonomy" id="1854762"/>
    <lineage>
        <taxon>Bacteria</taxon>
        <taxon>Pseudomonadati</taxon>
        <taxon>Bacteroidota</taxon>
        <taxon>Flavobacteriia</taxon>
        <taxon>Flavobacteriales</taxon>
        <taxon>Weeksellaceae</taxon>
        <taxon>Chryseobacterium group</taxon>
        <taxon>Chryseobacterium</taxon>
    </lineage>
</organism>
<protein>
    <submittedName>
        <fullName evidence="2">Uncharacterized protein</fullName>
    </submittedName>
</protein>
<dbReference type="RefSeq" id="WP_345766527.1">
    <property type="nucleotide sequence ID" value="NZ_CP154834.1"/>
</dbReference>